<gene>
    <name evidence="1" type="ORF">MNBD_ALPHA06-62</name>
</gene>
<protein>
    <recommendedName>
        <fullName evidence="2">ATP-grasp domain-containing protein</fullName>
    </recommendedName>
</protein>
<dbReference type="EMBL" id="UOEE01000050">
    <property type="protein sequence ID" value="VAV87859.1"/>
    <property type="molecule type" value="Genomic_DNA"/>
</dbReference>
<proteinExistence type="predicted"/>
<accession>A0A3B0R6N4</accession>
<evidence type="ECO:0000313" key="1">
    <source>
        <dbReference type="EMBL" id="VAV87859.1"/>
    </source>
</evidence>
<reference evidence="1" key="1">
    <citation type="submission" date="2018-06" db="EMBL/GenBank/DDBJ databases">
        <authorList>
            <person name="Zhirakovskaya E."/>
        </authorList>
    </citation>
    <scope>NUCLEOTIDE SEQUENCE</scope>
</reference>
<name>A0A3B0R6N4_9ZZZZ</name>
<sequence length="316" mass="35417">MLNANWLGELRLEKGGLRVKKTDALVRFDWGNLQAASRGLLSHILVQGLRLFNVLAPGRSYAIAFTPMIPAPWYLIWSTIHAGKGRITKNIAKADALYFFDDSTVSNHQFLQIDGPARPRLHINTNCTDISKAKVQRVFEQVFGYALAIDPSQFTGLAVEKSDENGAHDGRVVQCPCPRQPGKVYERLIVNTDNGNTVLDYRSPTVGGQVPLVYIKERPIKQRFANFNSKVRLVTPASIYSPQELQLLRQFTQQMGLDFGGLDVLRNREDGRIYVVDVNKTDMGPPTSLGFVDQLKSVRIMAKAFREFVILGRKDA</sequence>
<dbReference type="Gene3D" id="3.30.470.20">
    <property type="entry name" value="ATP-grasp fold, B domain"/>
    <property type="match status" value="1"/>
</dbReference>
<dbReference type="AlphaFoldDB" id="A0A3B0R6N4"/>
<organism evidence="1">
    <name type="scientific">hydrothermal vent metagenome</name>
    <dbReference type="NCBI Taxonomy" id="652676"/>
    <lineage>
        <taxon>unclassified sequences</taxon>
        <taxon>metagenomes</taxon>
        <taxon>ecological metagenomes</taxon>
    </lineage>
</organism>
<evidence type="ECO:0008006" key="2">
    <source>
        <dbReference type="Google" id="ProtNLM"/>
    </source>
</evidence>